<reference evidence="8" key="2">
    <citation type="submission" date="2019-07" db="EMBL/GenBank/DDBJ databases">
        <authorList>
            <person name="Seetharam A."/>
            <person name="Woodhouse M."/>
            <person name="Cannon E."/>
        </authorList>
    </citation>
    <scope>NUCLEOTIDE SEQUENCE [LARGE SCALE GENOMIC DNA]</scope>
    <source>
        <strain evidence="8">cv. B73</strain>
    </source>
</reference>
<evidence type="ECO:0000313" key="8">
    <source>
        <dbReference type="EnsemblPlants" id="Zm00001eb212340_P004"/>
    </source>
</evidence>
<dbReference type="AlphaFoldDB" id="A0A804P6V3"/>
<dbReference type="PANTHER" id="PTHR47681">
    <property type="entry name" value="PHOSPHATIDYLINOSITOL N-ACETYLGLUCOSAMINYLTRANSFERASE SUBUNIT P-RELATED"/>
    <property type="match status" value="1"/>
</dbReference>
<evidence type="ECO:0000256" key="2">
    <source>
        <dbReference type="ARBA" id="ARBA00022692"/>
    </source>
</evidence>
<dbReference type="InterPro" id="IPR013717">
    <property type="entry name" value="PIG-P"/>
</dbReference>
<evidence type="ECO:0000256" key="3">
    <source>
        <dbReference type="ARBA" id="ARBA00022989"/>
    </source>
</evidence>
<dbReference type="Proteomes" id="UP000007305">
    <property type="component" value="Chromosome 5"/>
</dbReference>
<evidence type="ECO:0000256" key="5">
    <source>
        <dbReference type="SAM" id="MobiDB-lite"/>
    </source>
</evidence>
<dbReference type="PANTHER" id="PTHR47681:SF3">
    <property type="entry name" value="PHOSPHATIDYLINOSITOL N-ACETYLGLUCOSAMINYLTRANSFERASE SUBUNIT P-RELATED"/>
    <property type="match status" value="1"/>
</dbReference>
<evidence type="ECO:0000313" key="9">
    <source>
        <dbReference type="Proteomes" id="UP000007305"/>
    </source>
</evidence>
<keyword evidence="9" id="KW-1185">Reference proteome</keyword>
<evidence type="ECO:0000256" key="4">
    <source>
        <dbReference type="ARBA" id="ARBA00023136"/>
    </source>
</evidence>
<feature type="compositionally biased region" description="Polar residues" evidence="5">
    <location>
        <begin position="31"/>
        <end position="41"/>
    </location>
</feature>
<feature type="domain" description="PIG-P" evidence="7">
    <location>
        <begin position="46"/>
        <end position="125"/>
    </location>
</feature>
<evidence type="ECO:0000256" key="1">
    <source>
        <dbReference type="ARBA" id="ARBA00004141"/>
    </source>
</evidence>
<organism evidence="8 9">
    <name type="scientific">Zea mays</name>
    <name type="common">Maize</name>
    <dbReference type="NCBI Taxonomy" id="4577"/>
    <lineage>
        <taxon>Eukaryota</taxon>
        <taxon>Viridiplantae</taxon>
        <taxon>Streptophyta</taxon>
        <taxon>Embryophyta</taxon>
        <taxon>Tracheophyta</taxon>
        <taxon>Spermatophyta</taxon>
        <taxon>Magnoliopsida</taxon>
        <taxon>Liliopsida</taxon>
        <taxon>Poales</taxon>
        <taxon>Poaceae</taxon>
        <taxon>PACMAD clade</taxon>
        <taxon>Panicoideae</taxon>
        <taxon>Andropogonodae</taxon>
        <taxon>Andropogoneae</taxon>
        <taxon>Tripsacinae</taxon>
        <taxon>Zea</taxon>
    </lineage>
</organism>
<dbReference type="Pfam" id="PF08510">
    <property type="entry name" value="PIG-P"/>
    <property type="match status" value="1"/>
</dbReference>
<keyword evidence="4 6" id="KW-0472">Membrane</keyword>
<keyword evidence="3 6" id="KW-1133">Transmembrane helix</keyword>
<name>A0A804P6V3_MAIZE</name>
<feature type="transmembrane region" description="Helical" evidence="6">
    <location>
        <begin position="51"/>
        <end position="74"/>
    </location>
</feature>
<keyword evidence="2 6" id="KW-0812">Transmembrane</keyword>
<protein>
    <recommendedName>
        <fullName evidence="7">PIG-P domain-containing protein</fullName>
    </recommendedName>
</protein>
<gene>
    <name evidence="8" type="primary">LOC118471979</name>
</gene>
<feature type="region of interest" description="Disordered" evidence="5">
    <location>
        <begin position="1"/>
        <end position="41"/>
    </location>
</feature>
<reference evidence="9" key="1">
    <citation type="journal article" date="2009" name="Science">
        <title>The B73 maize genome: complexity, diversity, and dynamics.</title>
        <authorList>
            <person name="Schnable P.S."/>
            <person name="Ware D."/>
            <person name="Fulton R.S."/>
            <person name="Stein J.C."/>
            <person name="Wei F."/>
            <person name="Pasternak S."/>
            <person name="Liang C."/>
            <person name="Zhang J."/>
            <person name="Fulton L."/>
            <person name="Graves T.A."/>
            <person name="Minx P."/>
            <person name="Reily A.D."/>
            <person name="Courtney L."/>
            <person name="Kruchowski S.S."/>
            <person name="Tomlinson C."/>
            <person name="Strong C."/>
            <person name="Delehaunty K."/>
            <person name="Fronick C."/>
            <person name="Courtney B."/>
            <person name="Rock S.M."/>
            <person name="Belter E."/>
            <person name="Du F."/>
            <person name="Kim K."/>
            <person name="Abbott R.M."/>
            <person name="Cotton M."/>
            <person name="Levy A."/>
            <person name="Marchetto P."/>
            <person name="Ochoa K."/>
            <person name="Jackson S.M."/>
            <person name="Gillam B."/>
            <person name="Chen W."/>
            <person name="Yan L."/>
            <person name="Higginbotham J."/>
            <person name="Cardenas M."/>
            <person name="Waligorski J."/>
            <person name="Applebaum E."/>
            <person name="Phelps L."/>
            <person name="Falcone J."/>
            <person name="Kanchi K."/>
            <person name="Thane T."/>
            <person name="Scimone A."/>
            <person name="Thane N."/>
            <person name="Henke J."/>
            <person name="Wang T."/>
            <person name="Ruppert J."/>
            <person name="Shah N."/>
            <person name="Rotter K."/>
            <person name="Hodges J."/>
            <person name="Ingenthron E."/>
            <person name="Cordes M."/>
            <person name="Kohlberg S."/>
            <person name="Sgro J."/>
            <person name="Delgado B."/>
            <person name="Mead K."/>
            <person name="Chinwalla A."/>
            <person name="Leonard S."/>
            <person name="Crouse K."/>
            <person name="Collura K."/>
            <person name="Kudrna D."/>
            <person name="Currie J."/>
            <person name="He R."/>
            <person name="Angelova A."/>
            <person name="Rajasekar S."/>
            <person name="Mueller T."/>
            <person name="Lomeli R."/>
            <person name="Scara G."/>
            <person name="Ko A."/>
            <person name="Delaney K."/>
            <person name="Wissotski M."/>
            <person name="Lopez G."/>
            <person name="Campos D."/>
            <person name="Braidotti M."/>
            <person name="Ashley E."/>
            <person name="Golser W."/>
            <person name="Kim H."/>
            <person name="Lee S."/>
            <person name="Lin J."/>
            <person name="Dujmic Z."/>
            <person name="Kim W."/>
            <person name="Talag J."/>
            <person name="Zuccolo A."/>
            <person name="Fan C."/>
            <person name="Sebastian A."/>
            <person name="Kramer M."/>
            <person name="Spiegel L."/>
            <person name="Nascimento L."/>
            <person name="Zutavern T."/>
            <person name="Miller B."/>
            <person name="Ambroise C."/>
            <person name="Muller S."/>
            <person name="Spooner W."/>
            <person name="Narechania A."/>
            <person name="Ren L."/>
            <person name="Wei S."/>
            <person name="Kumari S."/>
            <person name="Faga B."/>
            <person name="Levy M.J."/>
            <person name="McMahan L."/>
            <person name="Van Buren P."/>
            <person name="Vaughn M.W."/>
            <person name="Ying K."/>
            <person name="Yeh C.-T."/>
            <person name="Emrich S.J."/>
            <person name="Jia Y."/>
            <person name="Kalyanaraman A."/>
            <person name="Hsia A.-P."/>
            <person name="Barbazuk W.B."/>
            <person name="Baucom R.S."/>
            <person name="Brutnell T.P."/>
            <person name="Carpita N.C."/>
            <person name="Chaparro C."/>
            <person name="Chia J.-M."/>
            <person name="Deragon J.-M."/>
            <person name="Estill J.C."/>
            <person name="Fu Y."/>
            <person name="Jeddeloh J.A."/>
            <person name="Han Y."/>
            <person name="Lee H."/>
            <person name="Li P."/>
            <person name="Lisch D.R."/>
            <person name="Liu S."/>
            <person name="Liu Z."/>
            <person name="Nagel D.H."/>
            <person name="McCann M.C."/>
            <person name="SanMiguel P."/>
            <person name="Myers A.M."/>
            <person name="Nettleton D."/>
            <person name="Nguyen J."/>
            <person name="Penning B.W."/>
            <person name="Ponnala L."/>
            <person name="Schneider K.L."/>
            <person name="Schwartz D.C."/>
            <person name="Sharma A."/>
            <person name="Soderlund C."/>
            <person name="Springer N.M."/>
            <person name="Sun Q."/>
            <person name="Wang H."/>
            <person name="Waterman M."/>
            <person name="Westerman R."/>
            <person name="Wolfgruber T.K."/>
            <person name="Yang L."/>
            <person name="Yu Y."/>
            <person name="Zhang L."/>
            <person name="Zhou S."/>
            <person name="Zhu Q."/>
            <person name="Bennetzen J.L."/>
            <person name="Dawe R.K."/>
            <person name="Jiang J."/>
            <person name="Jiang N."/>
            <person name="Presting G.G."/>
            <person name="Wessler S.R."/>
            <person name="Aluru S."/>
            <person name="Martienssen R.A."/>
            <person name="Clifton S.W."/>
            <person name="McCombie W.R."/>
            <person name="Wing R.A."/>
            <person name="Wilson R.K."/>
        </authorList>
    </citation>
    <scope>NUCLEOTIDE SEQUENCE [LARGE SCALE GENOMIC DNA]</scope>
    <source>
        <strain evidence="9">cv. B73</strain>
    </source>
</reference>
<reference evidence="8" key="3">
    <citation type="submission" date="2021-05" db="UniProtKB">
        <authorList>
            <consortium name="EnsemblPlants"/>
        </authorList>
    </citation>
    <scope>IDENTIFICATION</scope>
    <source>
        <strain evidence="8">cv. B73</strain>
    </source>
</reference>
<evidence type="ECO:0000256" key="6">
    <source>
        <dbReference type="SAM" id="Phobius"/>
    </source>
</evidence>
<feature type="compositionally biased region" description="Pro residues" evidence="5">
    <location>
        <begin position="14"/>
        <end position="24"/>
    </location>
</feature>
<accession>A0A804P6V3</accession>
<dbReference type="GO" id="GO:0016020">
    <property type="term" value="C:membrane"/>
    <property type="evidence" value="ECO:0007669"/>
    <property type="project" value="UniProtKB-SubCell"/>
</dbReference>
<dbReference type="Gramene" id="Zm00001eb212340_T004">
    <property type="protein sequence ID" value="Zm00001eb212340_P004"/>
    <property type="gene ID" value="Zm00001eb212340"/>
</dbReference>
<evidence type="ECO:0000259" key="7">
    <source>
        <dbReference type="Pfam" id="PF08510"/>
    </source>
</evidence>
<comment type="subcellular location">
    <subcellularLocation>
        <location evidence="1">Membrane</location>
        <topology evidence="1">Multi-pass membrane protein</topology>
    </subcellularLocation>
</comment>
<sequence>MAPSRRRCTDSLDPSPPSLPPPCTSPGHTRPSPSSGHSASPTTLAFPSFRYWALAVPSFVVVTVVPSMGIYMGLNFAATPPPTSFSTIFDEKSREHTAFSPATEDERPIEPISDIGIDRINSLMYGDR</sequence>
<proteinExistence type="predicted"/>
<dbReference type="EnsemblPlants" id="Zm00001eb212340_T004">
    <property type="protein sequence ID" value="Zm00001eb212340_P004"/>
    <property type="gene ID" value="Zm00001eb212340"/>
</dbReference>